<feature type="domain" description="Glycosyltransferase 99 N-terminal" evidence="1">
    <location>
        <begin position="106"/>
        <end position="181"/>
    </location>
</feature>
<dbReference type="Proteomes" id="UP000576550">
    <property type="component" value="Unassembled WGS sequence"/>
</dbReference>
<comment type="caution">
    <text evidence="2">The sequence shown here is derived from an EMBL/GenBank/DDBJ whole genome shotgun (WGS) entry which is preliminary data.</text>
</comment>
<evidence type="ECO:0000313" key="2">
    <source>
        <dbReference type="EMBL" id="HHX99259.1"/>
    </source>
</evidence>
<dbReference type="Pfam" id="PF21912">
    <property type="entry name" value="Glyco_transf_99"/>
    <property type="match status" value="1"/>
</dbReference>
<accession>A0A832RCC5</accession>
<name>A0A832RCC5_9BACT</name>
<dbReference type="AlphaFoldDB" id="A0A832RCC5"/>
<evidence type="ECO:0000259" key="1">
    <source>
        <dbReference type="Pfam" id="PF21912"/>
    </source>
</evidence>
<protein>
    <recommendedName>
        <fullName evidence="1">Glycosyltransferase 99 N-terminal domain-containing protein</fullName>
    </recommendedName>
</protein>
<gene>
    <name evidence="2" type="ORF">GX533_01055</name>
</gene>
<organism evidence="2 3">
    <name type="scientific">Candidatus Dojkabacteria bacterium</name>
    <dbReference type="NCBI Taxonomy" id="2099670"/>
    <lineage>
        <taxon>Bacteria</taxon>
        <taxon>Candidatus Dojkabacteria</taxon>
    </lineage>
</organism>
<dbReference type="EMBL" id="DUTP01000002">
    <property type="protein sequence ID" value="HHX99259.1"/>
    <property type="molecule type" value="Genomic_DNA"/>
</dbReference>
<dbReference type="InterPro" id="IPR054112">
    <property type="entry name" value="Glyco_transf_99_N"/>
</dbReference>
<evidence type="ECO:0000313" key="3">
    <source>
        <dbReference type="Proteomes" id="UP000576550"/>
    </source>
</evidence>
<sequence>MSTKKKLVVPIVFDAFHYYTEKPLLSWVFEMYSNYSVNNNMPLIAQENFFNQEINALNETYEKPNEDIEEKRKVNAETKKFKKYSITNEETLSISGGKRATLKDQINFISNTNTNYIEFINNKLDKIEKDYSQKVDAILTWYWNPSLASISKKRNLHLITQELSSVRKVNYRMTLSYFSFTDKFDNDYCLKLFHEFKKERNKSLKILSREELLALLLYTEDLKLIKELQKPPVYELGISPPFKNDYLYEIHKNESLDKTLATINKLFTPNEVTIRHRIEPDREIGHPDWYLDKSPRATYWISKCKRILTYVSNIAFDAMLLGKTVYLLSDNMPFSFKSINHFQYEDESVVDTEYLNFMIFGYYVPWDLMLKQEYIEWRLTNPPIIDIYKKHQNYIFDKVGINNTKDISLREILKTTHGLEEKEINDIEKYSEYEYVKSIEQKNSALEEQIDKNKLEIEEFQSFKKGRIWQTLEKYRKIKSKIKEK</sequence>
<proteinExistence type="predicted"/>
<reference evidence="2 3" key="1">
    <citation type="journal article" date="2020" name="Biotechnol. Biofuels">
        <title>New insights from the biogas microbiome by comprehensive genome-resolved metagenomics of nearly 1600 species originating from multiple anaerobic digesters.</title>
        <authorList>
            <person name="Campanaro S."/>
            <person name="Treu L."/>
            <person name="Rodriguez-R L.M."/>
            <person name="Kovalovszki A."/>
            <person name="Ziels R.M."/>
            <person name="Maus I."/>
            <person name="Zhu X."/>
            <person name="Kougias P.G."/>
            <person name="Basile A."/>
            <person name="Luo G."/>
            <person name="Schluter A."/>
            <person name="Konstantinidis K.T."/>
            <person name="Angelidaki I."/>
        </authorList>
    </citation>
    <scope>NUCLEOTIDE SEQUENCE [LARGE SCALE GENOMIC DNA]</scope>
    <source>
        <strain evidence="2">AS05jafATM_89</strain>
    </source>
</reference>